<keyword evidence="3" id="KW-1185">Reference proteome</keyword>
<evidence type="ECO:0000313" key="2">
    <source>
        <dbReference type="EMBL" id="MFC5004334.1"/>
    </source>
</evidence>
<gene>
    <name evidence="2" type="ORF">ACFPIJ_41725</name>
</gene>
<dbReference type="EMBL" id="JBHSIU010000060">
    <property type="protein sequence ID" value="MFC5004334.1"/>
    <property type="molecule type" value="Genomic_DNA"/>
</dbReference>
<feature type="domain" description="Effector-associated" evidence="1">
    <location>
        <begin position="5"/>
        <end position="82"/>
    </location>
</feature>
<sequence>MQRLQLGRLKDAMIDAYPDRTDLDLLMLGLGRSRAMLVGDGVGTKEVVLRMIQSAHSEGWLGDLVHAVIEDRPNNQLVRQFAVADGRVAAVASGLAVPTNVRRLDSAHFDLDAARDLIHERTLDHPPGLLGLRLTTRDDILVGKLCSWLQDCLGDVEPVRPMTLQPEYGEADTWVKQVLQHAPGPDDGGKLWSVRIDRASPESVRDFWDGVRGRCPPLERWFVLVFTDVPGGACPEGVVDLGQPAFKPRDVSKWAREVLADLGWDAALRIPWSRYVEREAAVAGDLNILLTYGALDKSIVALRRDPDPERFLHWLEKVG</sequence>
<evidence type="ECO:0000259" key="1">
    <source>
        <dbReference type="Pfam" id="PF19955"/>
    </source>
</evidence>
<dbReference type="Proteomes" id="UP001595912">
    <property type="component" value="Unassembled WGS sequence"/>
</dbReference>
<dbReference type="Pfam" id="PF19955">
    <property type="entry name" value="EAD1"/>
    <property type="match status" value="1"/>
</dbReference>
<proteinExistence type="predicted"/>
<protein>
    <submittedName>
        <fullName evidence="2">Effector-associated domain EAD1-containing protein</fullName>
    </submittedName>
</protein>
<comment type="caution">
    <text evidence="2">The sequence shown here is derived from an EMBL/GenBank/DDBJ whole genome shotgun (WGS) entry which is preliminary data.</text>
</comment>
<reference evidence="3" key="1">
    <citation type="journal article" date="2019" name="Int. J. Syst. Evol. Microbiol.">
        <title>The Global Catalogue of Microorganisms (GCM) 10K type strain sequencing project: providing services to taxonomists for standard genome sequencing and annotation.</title>
        <authorList>
            <consortium name="The Broad Institute Genomics Platform"/>
            <consortium name="The Broad Institute Genome Sequencing Center for Infectious Disease"/>
            <person name="Wu L."/>
            <person name="Ma J."/>
        </authorList>
    </citation>
    <scope>NUCLEOTIDE SEQUENCE [LARGE SCALE GENOMIC DNA]</scope>
    <source>
        <strain evidence="3">CGMCC 4.7152</strain>
    </source>
</reference>
<name>A0ABV9W8J6_9ACTN</name>
<dbReference type="InterPro" id="IPR045430">
    <property type="entry name" value="EAD1"/>
</dbReference>
<accession>A0ABV9W8J6</accession>
<organism evidence="2 3">
    <name type="scientific">Dactylosporangium cerinum</name>
    <dbReference type="NCBI Taxonomy" id="1434730"/>
    <lineage>
        <taxon>Bacteria</taxon>
        <taxon>Bacillati</taxon>
        <taxon>Actinomycetota</taxon>
        <taxon>Actinomycetes</taxon>
        <taxon>Micromonosporales</taxon>
        <taxon>Micromonosporaceae</taxon>
        <taxon>Dactylosporangium</taxon>
    </lineage>
</organism>
<dbReference type="RefSeq" id="WP_380124122.1">
    <property type="nucleotide sequence ID" value="NZ_JBHSIU010000060.1"/>
</dbReference>
<evidence type="ECO:0000313" key="3">
    <source>
        <dbReference type="Proteomes" id="UP001595912"/>
    </source>
</evidence>